<feature type="domain" description="Response regulatory" evidence="4">
    <location>
        <begin position="1"/>
        <end position="81"/>
    </location>
</feature>
<dbReference type="PROSITE" id="PS51832">
    <property type="entry name" value="HD_GYP"/>
    <property type="match status" value="1"/>
</dbReference>
<evidence type="ECO:0000259" key="6">
    <source>
        <dbReference type="PROSITE" id="PS51832"/>
    </source>
</evidence>
<name>A0A6I5ZS64_9FIRM</name>
<keyword evidence="7" id="KW-0378">Hydrolase</keyword>
<dbReference type="Pfam" id="PF13487">
    <property type="entry name" value="HD_5"/>
    <property type="match status" value="1"/>
</dbReference>
<dbReference type="InterPro" id="IPR011006">
    <property type="entry name" value="CheY-like_superfamily"/>
</dbReference>
<accession>A0A6I5ZS64</accession>
<dbReference type="Proteomes" id="UP000425916">
    <property type="component" value="Chromosome"/>
</dbReference>
<dbReference type="GO" id="GO:0000160">
    <property type="term" value="P:phosphorelay signal transduction system"/>
    <property type="evidence" value="ECO:0007669"/>
    <property type="project" value="InterPro"/>
</dbReference>
<dbReference type="Gene3D" id="1.10.3210.10">
    <property type="entry name" value="Hypothetical protein af1432"/>
    <property type="match status" value="1"/>
</dbReference>
<feature type="domain" description="HD-GYP" evidence="6">
    <location>
        <begin position="89"/>
        <end position="284"/>
    </location>
</feature>
<evidence type="ECO:0000256" key="1">
    <source>
        <dbReference type="ARBA" id="ARBA00018672"/>
    </source>
</evidence>
<dbReference type="CDD" id="cd00077">
    <property type="entry name" value="HDc"/>
    <property type="match status" value="1"/>
</dbReference>
<evidence type="ECO:0000259" key="5">
    <source>
        <dbReference type="PROSITE" id="PS51831"/>
    </source>
</evidence>
<comment type="caution">
    <text evidence="3">Lacks conserved residue(s) required for the propagation of feature annotation.</text>
</comment>
<reference evidence="7 8" key="1">
    <citation type="submission" date="2019-11" db="EMBL/GenBank/DDBJ databases">
        <title>Genome sequence of Moorella glycerini DSM11254.</title>
        <authorList>
            <person name="Poehlein A."/>
            <person name="Boeer T."/>
            <person name="Daniel R."/>
        </authorList>
    </citation>
    <scope>NUCLEOTIDE SEQUENCE [LARGE SCALE GENOMIC DNA]</scope>
    <source>
        <strain evidence="7 8">DSM 11254</strain>
    </source>
</reference>
<dbReference type="InterPro" id="IPR006675">
    <property type="entry name" value="HDIG_dom"/>
</dbReference>
<evidence type="ECO:0000259" key="4">
    <source>
        <dbReference type="PROSITE" id="PS50110"/>
    </source>
</evidence>
<dbReference type="PANTHER" id="PTHR45228">
    <property type="entry name" value="CYCLIC DI-GMP PHOSPHODIESTERASE TM_0186-RELATED"/>
    <property type="match status" value="1"/>
</dbReference>
<dbReference type="InterPro" id="IPR006674">
    <property type="entry name" value="HD_domain"/>
</dbReference>
<organism evidence="7 8">
    <name type="scientific">Neomoorella glycerini</name>
    <dbReference type="NCBI Taxonomy" id="55779"/>
    <lineage>
        <taxon>Bacteria</taxon>
        <taxon>Bacillati</taxon>
        <taxon>Bacillota</taxon>
        <taxon>Clostridia</taxon>
        <taxon>Neomoorellales</taxon>
        <taxon>Neomoorellaceae</taxon>
        <taxon>Neomoorella</taxon>
    </lineage>
</organism>
<dbReference type="InterPro" id="IPR003607">
    <property type="entry name" value="HD/PDEase_dom"/>
</dbReference>
<dbReference type="NCBIfam" id="TIGR00277">
    <property type="entry name" value="HDIG"/>
    <property type="match status" value="1"/>
</dbReference>
<dbReference type="InterPro" id="IPR052020">
    <property type="entry name" value="Cyclic_di-GMP/3'3'-cGAMP_PDE"/>
</dbReference>
<gene>
    <name evidence="7" type="primary">rpfG</name>
    <name evidence="7" type="ORF">MGLY_16430</name>
</gene>
<dbReference type="Pfam" id="PF00072">
    <property type="entry name" value="Response_reg"/>
    <property type="match status" value="1"/>
</dbReference>
<dbReference type="PROSITE" id="PS51831">
    <property type="entry name" value="HD"/>
    <property type="match status" value="1"/>
</dbReference>
<evidence type="ECO:0000256" key="3">
    <source>
        <dbReference type="PROSITE-ProRule" id="PRU00169"/>
    </source>
</evidence>
<dbReference type="GO" id="GO:0016787">
    <property type="term" value="F:hydrolase activity"/>
    <property type="evidence" value="ECO:0007669"/>
    <property type="project" value="UniProtKB-KW"/>
</dbReference>
<dbReference type="SUPFAM" id="SSF52172">
    <property type="entry name" value="CheY-like"/>
    <property type="match status" value="1"/>
</dbReference>
<keyword evidence="8" id="KW-1185">Reference proteome</keyword>
<dbReference type="EMBL" id="CP046244">
    <property type="protein sequence ID" value="QGP92271.1"/>
    <property type="molecule type" value="Genomic_DNA"/>
</dbReference>
<dbReference type="InterPro" id="IPR037522">
    <property type="entry name" value="HD_GYP_dom"/>
</dbReference>
<dbReference type="InterPro" id="IPR001789">
    <property type="entry name" value="Sig_transdc_resp-reg_receiver"/>
</dbReference>
<feature type="domain" description="HD" evidence="5">
    <location>
        <begin position="111"/>
        <end position="233"/>
    </location>
</feature>
<evidence type="ECO:0000313" key="8">
    <source>
        <dbReference type="Proteomes" id="UP000425916"/>
    </source>
</evidence>
<dbReference type="AlphaFoldDB" id="A0A6I5ZS64"/>
<evidence type="ECO:0000256" key="2">
    <source>
        <dbReference type="ARBA" id="ARBA00024867"/>
    </source>
</evidence>
<comment type="function">
    <text evidence="2">May play the central regulatory role in sporulation. It may be an element of the effector pathway responsible for the activation of sporulation genes in response to nutritional stress. Spo0A may act in concert with spo0H (a sigma factor) to control the expression of some genes that are critical to the sporulation process.</text>
</comment>
<evidence type="ECO:0000313" key="7">
    <source>
        <dbReference type="EMBL" id="QGP92271.1"/>
    </source>
</evidence>
<dbReference type="SUPFAM" id="SSF109604">
    <property type="entry name" value="HD-domain/PDEase-like"/>
    <property type="match status" value="1"/>
</dbReference>
<proteinExistence type="predicted"/>
<dbReference type="PROSITE" id="PS50110">
    <property type="entry name" value="RESPONSE_REGULATORY"/>
    <property type="match status" value="1"/>
</dbReference>
<protein>
    <recommendedName>
        <fullName evidence="1">Stage 0 sporulation protein A homolog</fullName>
    </recommendedName>
</protein>
<sequence length="286" mass="31983">MGSFPIFLSSILCCIMLPEMTGVELLRRVKSFPRLRSIPVVLLTAMEDLESKNAGFAAGADDYVTKPFQPVELCLRLRGLLRLNEYHDRLEEVDNILKSMVAIVEAKDVYTKGHSLRVAQLVAAMGREVNLEEEKMETLYRAGLLHDIGKIVVDSGCLNKPGPLEPKEMAVIRRHPETGAVILGQMQRTAPIVPLVRDHHEHLDGSGYPAGKRGQEISFLTRLLSCADVYDALTSDRPYRKAMPRESALGIIEAEVAKGWWDLEAFRLLERVVEMEEGYGHAGVNY</sequence>
<dbReference type="Gene3D" id="3.40.50.2300">
    <property type="match status" value="1"/>
</dbReference>
<dbReference type="SMART" id="SM00471">
    <property type="entry name" value="HDc"/>
    <property type="match status" value="1"/>
</dbReference>